<dbReference type="SUPFAM" id="SSF50249">
    <property type="entry name" value="Nucleic acid-binding proteins"/>
    <property type="match status" value="2"/>
</dbReference>
<name>A0A819WSU8_9BILA</name>
<comment type="caution">
    <text evidence="3">The sequence shown here is derived from an EMBL/GenBank/DDBJ whole genome shotgun (WGS) entry which is preliminary data.</text>
</comment>
<dbReference type="Gene3D" id="2.40.50.140">
    <property type="entry name" value="Nucleic acid-binding proteins"/>
    <property type="match status" value="2"/>
</dbReference>
<organism evidence="3 4">
    <name type="scientific">Adineta steineri</name>
    <dbReference type="NCBI Taxonomy" id="433720"/>
    <lineage>
        <taxon>Eukaryota</taxon>
        <taxon>Metazoa</taxon>
        <taxon>Spiralia</taxon>
        <taxon>Gnathifera</taxon>
        <taxon>Rotifera</taxon>
        <taxon>Eurotatoria</taxon>
        <taxon>Bdelloidea</taxon>
        <taxon>Adinetida</taxon>
        <taxon>Adinetidae</taxon>
        <taxon>Adineta</taxon>
    </lineage>
</organism>
<reference evidence="3" key="1">
    <citation type="submission" date="2021-02" db="EMBL/GenBank/DDBJ databases">
        <authorList>
            <person name="Nowell W R."/>
        </authorList>
    </citation>
    <scope>NUCLEOTIDE SEQUENCE</scope>
</reference>
<dbReference type="Proteomes" id="UP000663868">
    <property type="component" value="Unassembled WGS sequence"/>
</dbReference>
<sequence length="307" mass="34816">MASYTSSSSTSVEICDNIDNETSRNTKVSLDAIPKSIEQNKNEIDENLQSNTEMCSDNIVLSRNMVTEYITQNINNNHEDTSTNNERILINIVDINNNITFLWKIRAVVTCEYPKRTFVNTHGTGEISNWDLTDSSGSITLVAFNVNSCMMSTKLQKDQAYEFTNLNIRPASDAFKTLPHQYQLVCTNGSSVEKINLTLDRRNMAYNFTHLNQVNTIPMHSIIDVEGRVLRDFGISTGERNGNIWSRRDIHIDEDGTHLSMTLWNSQARSVDRNMVGLNIKFKNVKVSWYDGARNLITMANSQLSIV</sequence>
<dbReference type="GO" id="GO:0003677">
    <property type="term" value="F:DNA binding"/>
    <property type="evidence" value="ECO:0007669"/>
    <property type="project" value="UniProtKB-KW"/>
</dbReference>
<dbReference type="InterPro" id="IPR031657">
    <property type="entry name" value="REPA_OB_2"/>
</dbReference>
<feature type="domain" description="Replication protein A OB" evidence="2">
    <location>
        <begin position="211"/>
        <end position="305"/>
    </location>
</feature>
<evidence type="ECO:0000313" key="4">
    <source>
        <dbReference type="Proteomes" id="UP000663868"/>
    </source>
</evidence>
<evidence type="ECO:0000259" key="2">
    <source>
        <dbReference type="Pfam" id="PF16900"/>
    </source>
</evidence>
<dbReference type="Pfam" id="PF16900">
    <property type="entry name" value="REPA_OB_2"/>
    <property type="match status" value="1"/>
</dbReference>
<evidence type="ECO:0000313" key="3">
    <source>
        <dbReference type="EMBL" id="CAF4131118.1"/>
    </source>
</evidence>
<proteinExistence type="predicted"/>
<gene>
    <name evidence="3" type="ORF">KXQ929_LOCUS36186</name>
</gene>
<keyword evidence="1" id="KW-0238">DNA-binding</keyword>
<dbReference type="InterPro" id="IPR012340">
    <property type="entry name" value="NA-bd_OB-fold"/>
</dbReference>
<protein>
    <recommendedName>
        <fullName evidence="2">Replication protein A OB domain-containing protein</fullName>
    </recommendedName>
</protein>
<evidence type="ECO:0000256" key="1">
    <source>
        <dbReference type="ARBA" id="ARBA00023125"/>
    </source>
</evidence>
<accession>A0A819WSU8</accession>
<dbReference type="AlphaFoldDB" id="A0A819WSU8"/>
<dbReference type="EMBL" id="CAJOBB010005519">
    <property type="protein sequence ID" value="CAF4131118.1"/>
    <property type="molecule type" value="Genomic_DNA"/>
</dbReference>